<evidence type="ECO:0000256" key="10">
    <source>
        <dbReference type="PROSITE-ProRule" id="PRU00042"/>
    </source>
</evidence>
<sequence>LAIAILHLTDFYREAIEHCRSYNARLCAERSLRLPFLDSQTGVAQNNCYIWMEKTHRGPGLAPGQIYTYPARCWRKKRRLNILEDPRLRPCEYKIDCEAPLKKEGGLPEGPVLEALLCAETGEKKIELKEEETIMDCQKQQLLEFPHDLEVEDLEDDIPRRKNRAKGKAYGIGGLRKRQDTASLEDRDKPYVCDICGKRYKNRPGLSYHYTHTHLAEEEGEENAERHALPFHRKNNHKQFYKELAWVPEAQRKHTAKKAPDGTVIPNGYCDFCLGGSKKTGCPEDLISCADCGRSGDTPTRACWGPGWRAPQESRSGGWEWDGQWAGIAKQCQREFGCCGVLGSWSCHLCLRHLKEKASAYITLT</sequence>
<keyword evidence="3" id="KW-0479">Metal-binding</keyword>
<dbReference type="Gene3D" id="3.30.160.60">
    <property type="entry name" value="Classic Zinc Finger"/>
    <property type="match status" value="1"/>
</dbReference>
<comment type="similarity">
    <text evidence="2">Belongs to the requiem/DPF family.</text>
</comment>
<keyword evidence="4" id="KW-0677">Repeat</keyword>
<comment type="subcellular location">
    <subcellularLocation>
        <location evidence="1">Nucleus</location>
    </subcellularLocation>
</comment>
<evidence type="ECO:0000256" key="4">
    <source>
        <dbReference type="ARBA" id="ARBA00022737"/>
    </source>
</evidence>
<protein>
    <submittedName>
        <fullName evidence="12">Double PHD fingers 1</fullName>
    </submittedName>
</protein>
<dbReference type="InterPro" id="IPR013087">
    <property type="entry name" value="Znf_C2H2_type"/>
</dbReference>
<dbReference type="SUPFAM" id="SSF57667">
    <property type="entry name" value="beta-beta-alpha zinc fingers"/>
    <property type="match status" value="1"/>
</dbReference>
<reference evidence="12" key="1">
    <citation type="submission" date="2019-03" db="UniProtKB">
        <authorList>
            <consortium name="Ensembl"/>
        </authorList>
    </citation>
    <scope>IDENTIFICATION</scope>
</reference>
<dbReference type="FunFam" id="3.30.160.60:FF:003699">
    <property type="entry name" value="D4, zinc and double PHD fingers family 1"/>
    <property type="match status" value="1"/>
</dbReference>
<dbReference type="PANTHER" id="PTHR45888">
    <property type="entry name" value="HL01030P-RELATED"/>
    <property type="match status" value="1"/>
</dbReference>
<dbReference type="GO" id="GO:0071565">
    <property type="term" value="C:nBAF complex"/>
    <property type="evidence" value="ECO:0007669"/>
    <property type="project" value="TreeGrafter"/>
</dbReference>
<evidence type="ECO:0000313" key="12">
    <source>
        <dbReference type="Ensembl" id="ENSUMAP00000025224"/>
    </source>
</evidence>
<dbReference type="GeneTree" id="ENSGT00940000160692"/>
<proteinExistence type="inferred from homology"/>
<evidence type="ECO:0000256" key="9">
    <source>
        <dbReference type="ARBA" id="ARBA00023242"/>
    </source>
</evidence>
<dbReference type="Ensembl" id="ENSUMAT00000029852.1">
    <property type="protein sequence ID" value="ENSUMAP00000025224.1"/>
    <property type="gene ID" value="ENSUMAG00000018355.1"/>
</dbReference>
<keyword evidence="9" id="KW-0539">Nucleus</keyword>
<evidence type="ECO:0000256" key="8">
    <source>
        <dbReference type="ARBA" id="ARBA00023163"/>
    </source>
</evidence>
<dbReference type="GO" id="GO:0008270">
    <property type="term" value="F:zinc ion binding"/>
    <property type="evidence" value="ECO:0007669"/>
    <property type="project" value="UniProtKB-KW"/>
</dbReference>
<evidence type="ECO:0000256" key="3">
    <source>
        <dbReference type="ARBA" id="ARBA00022723"/>
    </source>
</evidence>
<dbReference type="GO" id="GO:0007399">
    <property type="term" value="P:nervous system development"/>
    <property type="evidence" value="ECO:0007669"/>
    <property type="project" value="TreeGrafter"/>
</dbReference>
<gene>
    <name evidence="12" type="primary">DPF1</name>
</gene>
<feature type="domain" description="C2H2-type" evidence="11">
    <location>
        <begin position="191"/>
        <end position="219"/>
    </location>
</feature>
<dbReference type="PROSITE" id="PS00028">
    <property type="entry name" value="ZINC_FINGER_C2H2_1"/>
    <property type="match status" value="1"/>
</dbReference>
<keyword evidence="7" id="KW-0805">Transcription regulation</keyword>
<keyword evidence="8" id="KW-0804">Transcription</keyword>
<evidence type="ECO:0000256" key="7">
    <source>
        <dbReference type="ARBA" id="ARBA00023015"/>
    </source>
</evidence>
<evidence type="ECO:0000256" key="5">
    <source>
        <dbReference type="ARBA" id="ARBA00022771"/>
    </source>
</evidence>
<dbReference type="PROSITE" id="PS50157">
    <property type="entry name" value="ZINC_FINGER_C2H2_2"/>
    <property type="match status" value="1"/>
</dbReference>
<keyword evidence="5 10" id="KW-0863">Zinc-finger</keyword>
<evidence type="ECO:0000256" key="6">
    <source>
        <dbReference type="ARBA" id="ARBA00022833"/>
    </source>
</evidence>
<name>A0A452UVM4_URSMA</name>
<keyword evidence="6" id="KW-0862">Zinc</keyword>
<dbReference type="InterPro" id="IPR036236">
    <property type="entry name" value="Znf_C2H2_sf"/>
</dbReference>
<evidence type="ECO:0000259" key="11">
    <source>
        <dbReference type="PROSITE" id="PS50157"/>
    </source>
</evidence>
<dbReference type="PANTHER" id="PTHR45888:SF14">
    <property type="entry name" value="ZINC FINGER PROTEIN NEURO-D4"/>
    <property type="match status" value="1"/>
</dbReference>
<dbReference type="AlphaFoldDB" id="A0A452UVM4"/>
<evidence type="ECO:0000256" key="1">
    <source>
        <dbReference type="ARBA" id="ARBA00004123"/>
    </source>
</evidence>
<accession>A0A452UVM4</accession>
<dbReference type="Pfam" id="PF14051">
    <property type="entry name" value="DPF1-3_N"/>
    <property type="match status" value="1"/>
</dbReference>
<dbReference type="InterPro" id="IPR025750">
    <property type="entry name" value="DPF1-3_N"/>
</dbReference>
<organism evidence="12">
    <name type="scientific">Ursus maritimus</name>
    <name type="common">Polar bear</name>
    <name type="synonym">Thalarctos maritimus</name>
    <dbReference type="NCBI Taxonomy" id="29073"/>
    <lineage>
        <taxon>Eukaryota</taxon>
        <taxon>Metazoa</taxon>
        <taxon>Chordata</taxon>
        <taxon>Craniata</taxon>
        <taxon>Vertebrata</taxon>
        <taxon>Euteleostomi</taxon>
        <taxon>Mammalia</taxon>
        <taxon>Eutheria</taxon>
        <taxon>Laurasiatheria</taxon>
        <taxon>Carnivora</taxon>
        <taxon>Caniformia</taxon>
        <taxon>Ursidae</taxon>
        <taxon>Ursus</taxon>
    </lineage>
</organism>
<evidence type="ECO:0000256" key="2">
    <source>
        <dbReference type="ARBA" id="ARBA00010539"/>
    </source>
</evidence>
<dbReference type="SMART" id="SM00355">
    <property type="entry name" value="ZnF_C2H2"/>
    <property type="match status" value="1"/>
</dbReference>